<dbReference type="Proteomes" id="UP000012371">
    <property type="component" value="Unassembled WGS sequence"/>
</dbReference>
<accession>N1VZ31</accession>
<protein>
    <submittedName>
        <fullName evidence="1">Uncharacterized protein</fullName>
    </submittedName>
</protein>
<sequence length="45" mass="4756">MSIFQNSDFLLPSQILGKTLLSFPSGHPFGSIEAGDFPDGGLEST</sequence>
<keyword evidence="2" id="KW-1185">Reference proteome</keyword>
<dbReference type="STRING" id="1257025.LEP1GSC203_2269"/>
<name>N1VZ31_9LEPT</name>
<reference evidence="1" key="1">
    <citation type="submission" date="2013-03" db="EMBL/GenBank/DDBJ databases">
        <authorList>
            <person name="Harkins D.M."/>
            <person name="Durkin A.S."/>
            <person name="Brinkac L.M."/>
            <person name="Haft D.H."/>
            <person name="Selengut J.D."/>
            <person name="Sanka R."/>
            <person name="DePew J."/>
            <person name="Purushe J."/>
            <person name="Hartskeerl R.A."/>
            <person name="Ahmed A."/>
            <person name="van der Linden H."/>
            <person name="Goris M.G.A."/>
            <person name="Vinetz J.M."/>
            <person name="Sutton G.G."/>
            <person name="Nierman W.C."/>
            <person name="Fouts D.E."/>
        </authorList>
    </citation>
    <scope>NUCLEOTIDE SEQUENCE [LARGE SCALE GENOMIC DNA]</scope>
    <source>
        <strain evidence="1">LT 11-33</strain>
    </source>
</reference>
<evidence type="ECO:0000313" key="2">
    <source>
        <dbReference type="Proteomes" id="UP000012371"/>
    </source>
</evidence>
<comment type="caution">
    <text evidence="1">The sequence shown here is derived from an EMBL/GenBank/DDBJ whole genome shotgun (WGS) entry which is preliminary data.</text>
</comment>
<dbReference type="EMBL" id="AOGW02000008">
    <property type="protein sequence ID" value="EMY62300.1"/>
    <property type="molecule type" value="Genomic_DNA"/>
</dbReference>
<evidence type="ECO:0000313" key="1">
    <source>
        <dbReference type="EMBL" id="EMY62300.1"/>
    </source>
</evidence>
<gene>
    <name evidence="1" type="ORF">LEP1GSC203_2269</name>
</gene>
<organism evidence="1 2">
    <name type="scientific">Leptospira terpstrae serovar Hualin str. LT 11-33 = ATCC 700639</name>
    <dbReference type="NCBI Taxonomy" id="1257025"/>
    <lineage>
        <taxon>Bacteria</taxon>
        <taxon>Pseudomonadati</taxon>
        <taxon>Spirochaetota</taxon>
        <taxon>Spirochaetia</taxon>
        <taxon>Leptospirales</taxon>
        <taxon>Leptospiraceae</taxon>
        <taxon>Leptospira</taxon>
    </lineage>
</organism>
<proteinExistence type="predicted"/>
<dbReference type="AlphaFoldDB" id="N1VZ31"/>